<dbReference type="EMBL" id="JASCZI010061314">
    <property type="protein sequence ID" value="MED6138364.1"/>
    <property type="molecule type" value="Genomic_DNA"/>
</dbReference>
<gene>
    <name evidence="1" type="ORF">PIB30_073682</name>
</gene>
<dbReference type="SUPFAM" id="SSF54001">
    <property type="entry name" value="Cysteine proteinases"/>
    <property type="match status" value="1"/>
</dbReference>
<dbReference type="Gene3D" id="3.40.395.10">
    <property type="entry name" value="Adenoviral Proteinase, Chain A"/>
    <property type="match status" value="1"/>
</dbReference>
<evidence type="ECO:0000313" key="1">
    <source>
        <dbReference type="EMBL" id="MED6138364.1"/>
    </source>
</evidence>
<accession>A0ABU6SQF0</accession>
<dbReference type="InterPro" id="IPR038765">
    <property type="entry name" value="Papain-like_cys_pep_sf"/>
</dbReference>
<protein>
    <recommendedName>
        <fullName evidence="3">Ubiquitin-like protease family profile domain-containing protein</fullName>
    </recommendedName>
</protein>
<evidence type="ECO:0008006" key="3">
    <source>
        <dbReference type="Google" id="ProtNLM"/>
    </source>
</evidence>
<name>A0ABU6SQF0_9FABA</name>
<sequence>MEFIERNYMGSADNLLKIYVPLKLNKHRYLMIVDMWGKKLVYLDSAKCSVVLQTRLNHMQDVAKYLDDLLAAGKFYNDKSSIRRTISDFEFLEPTIGQQRPIS</sequence>
<comment type="caution">
    <text evidence="1">The sequence shown here is derived from an EMBL/GenBank/DDBJ whole genome shotgun (WGS) entry which is preliminary data.</text>
</comment>
<evidence type="ECO:0000313" key="2">
    <source>
        <dbReference type="Proteomes" id="UP001341840"/>
    </source>
</evidence>
<reference evidence="1 2" key="1">
    <citation type="journal article" date="2023" name="Plants (Basel)">
        <title>Bridging the Gap: Combining Genomics and Transcriptomics Approaches to Understand Stylosanthes scabra, an Orphan Legume from the Brazilian Caatinga.</title>
        <authorList>
            <person name="Ferreira-Neto J.R.C."/>
            <person name="da Silva M.D."/>
            <person name="Binneck E."/>
            <person name="de Melo N.F."/>
            <person name="da Silva R.H."/>
            <person name="de Melo A.L.T.M."/>
            <person name="Pandolfi V."/>
            <person name="Bustamante F.O."/>
            <person name="Brasileiro-Vidal A.C."/>
            <person name="Benko-Iseppon A.M."/>
        </authorList>
    </citation>
    <scope>NUCLEOTIDE SEQUENCE [LARGE SCALE GENOMIC DNA]</scope>
    <source>
        <tissue evidence="1">Leaves</tissue>
    </source>
</reference>
<organism evidence="1 2">
    <name type="scientific">Stylosanthes scabra</name>
    <dbReference type="NCBI Taxonomy" id="79078"/>
    <lineage>
        <taxon>Eukaryota</taxon>
        <taxon>Viridiplantae</taxon>
        <taxon>Streptophyta</taxon>
        <taxon>Embryophyta</taxon>
        <taxon>Tracheophyta</taxon>
        <taxon>Spermatophyta</taxon>
        <taxon>Magnoliopsida</taxon>
        <taxon>eudicotyledons</taxon>
        <taxon>Gunneridae</taxon>
        <taxon>Pentapetalae</taxon>
        <taxon>rosids</taxon>
        <taxon>fabids</taxon>
        <taxon>Fabales</taxon>
        <taxon>Fabaceae</taxon>
        <taxon>Papilionoideae</taxon>
        <taxon>50 kb inversion clade</taxon>
        <taxon>dalbergioids sensu lato</taxon>
        <taxon>Dalbergieae</taxon>
        <taxon>Pterocarpus clade</taxon>
        <taxon>Stylosanthes</taxon>
    </lineage>
</organism>
<proteinExistence type="predicted"/>
<keyword evidence="2" id="KW-1185">Reference proteome</keyword>
<dbReference type="Proteomes" id="UP001341840">
    <property type="component" value="Unassembled WGS sequence"/>
</dbReference>